<gene>
    <name evidence="1" type="ORF">MKW98_010091</name>
</gene>
<comment type="caution">
    <text evidence="1">The sequence shown here is derived from an EMBL/GenBank/DDBJ whole genome shotgun (WGS) entry which is preliminary data.</text>
</comment>
<protein>
    <submittedName>
        <fullName evidence="1">Uncharacterized protein</fullName>
    </submittedName>
</protein>
<sequence length="165" mass="19542">MAVLHEILSLSKRLEQKLLLKLELHAFLMFFLHVVRFVEIQDWVGEIPKKYAKETKWHFVLSILLVTVAPLRLEWDKDAYQQGSYHWFPQEHTQIQGFRNLLLGRIMVPNSFHEFIAGLTKLVEQKFIKQNRIVDAPGTQRYSKRSYVKAAREKNGVDVLHERFV</sequence>
<dbReference type="EMBL" id="JAJJMB010017331">
    <property type="protein sequence ID" value="KAI3839786.1"/>
    <property type="molecule type" value="Genomic_DNA"/>
</dbReference>
<name>A0AAD4RXF9_9MAGN</name>
<organism evidence="1 2">
    <name type="scientific">Papaver atlanticum</name>
    <dbReference type="NCBI Taxonomy" id="357466"/>
    <lineage>
        <taxon>Eukaryota</taxon>
        <taxon>Viridiplantae</taxon>
        <taxon>Streptophyta</taxon>
        <taxon>Embryophyta</taxon>
        <taxon>Tracheophyta</taxon>
        <taxon>Spermatophyta</taxon>
        <taxon>Magnoliopsida</taxon>
        <taxon>Ranunculales</taxon>
        <taxon>Papaveraceae</taxon>
        <taxon>Papaveroideae</taxon>
        <taxon>Papaver</taxon>
    </lineage>
</organism>
<evidence type="ECO:0000313" key="2">
    <source>
        <dbReference type="Proteomes" id="UP001202328"/>
    </source>
</evidence>
<dbReference type="Proteomes" id="UP001202328">
    <property type="component" value="Unassembled WGS sequence"/>
</dbReference>
<evidence type="ECO:0000313" key="1">
    <source>
        <dbReference type="EMBL" id="KAI3839786.1"/>
    </source>
</evidence>
<accession>A0AAD4RXF9</accession>
<dbReference type="AlphaFoldDB" id="A0AAD4RXF9"/>
<keyword evidence="2" id="KW-1185">Reference proteome</keyword>
<reference evidence="1" key="1">
    <citation type="submission" date="2022-04" db="EMBL/GenBank/DDBJ databases">
        <title>A functionally conserved STORR gene fusion in Papaver species that diverged 16.8 million years ago.</title>
        <authorList>
            <person name="Catania T."/>
        </authorList>
    </citation>
    <scope>NUCLEOTIDE SEQUENCE</scope>
    <source>
        <strain evidence="1">S-188037</strain>
    </source>
</reference>
<proteinExistence type="predicted"/>